<name>X1J383_9ZZZZ</name>
<proteinExistence type="predicted"/>
<organism evidence="2">
    <name type="scientific">marine sediment metagenome</name>
    <dbReference type="NCBI Taxonomy" id="412755"/>
    <lineage>
        <taxon>unclassified sequences</taxon>
        <taxon>metagenomes</taxon>
        <taxon>ecological metagenomes</taxon>
    </lineage>
</organism>
<comment type="caution">
    <text evidence="2">The sequence shown here is derived from an EMBL/GenBank/DDBJ whole genome shotgun (WGS) entry which is preliminary data.</text>
</comment>
<gene>
    <name evidence="2" type="ORF">S03H2_52207</name>
</gene>
<feature type="coiled-coil region" evidence="1">
    <location>
        <begin position="55"/>
        <end position="90"/>
    </location>
</feature>
<sequence length="141" mass="16591">VYCSRKLSEVDKKLLNSDRNTFCEKCGELLTPAHTSVWVPKQKSIDEVVSEKMQKVVKKEEIERKKQEVKEAELRRKKETDIKIKRYKEKLKTGPLPPLTMEFCPSCFKHLGELDTRLLKKGESTWCPHCKKFIESKMYNT</sequence>
<dbReference type="AlphaFoldDB" id="X1J383"/>
<protein>
    <submittedName>
        <fullName evidence="2">Uncharacterized protein</fullName>
    </submittedName>
</protein>
<feature type="non-terminal residue" evidence="2">
    <location>
        <position position="1"/>
    </location>
</feature>
<keyword evidence="1" id="KW-0175">Coiled coil</keyword>
<evidence type="ECO:0000256" key="1">
    <source>
        <dbReference type="SAM" id="Coils"/>
    </source>
</evidence>
<dbReference type="EMBL" id="BARU01033159">
    <property type="protein sequence ID" value="GAH64243.1"/>
    <property type="molecule type" value="Genomic_DNA"/>
</dbReference>
<evidence type="ECO:0000313" key="2">
    <source>
        <dbReference type="EMBL" id="GAH64243.1"/>
    </source>
</evidence>
<reference evidence="2" key="1">
    <citation type="journal article" date="2014" name="Front. Microbiol.">
        <title>High frequency of phylogenetically diverse reductive dehalogenase-homologous genes in deep subseafloor sedimentary metagenomes.</title>
        <authorList>
            <person name="Kawai M."/>
            <person name="Futagami T."/>
            <person name="Toyoda A."/>
            <person name="Takaki Y."/>
            <person name="Nishi S."/>
            <person name="Hori S."/>
            <person name="Arai W."/>
            <person name="Tsubouchi T."/>
            <person name="Morono Y."/>
            <person name="Uchiyama I."/>
            <person name="Ito T."/>
            <person name="Fujiyama A."/>
            <person name="Inagaki F."/>
            <person name="Takami H."/>
        </authorList>
    </citation>
    <scope>NUCLEOTIDE SEQUENCE</scope>
    <source>
        <strain evidence="2">Expedition CK06-06</strain>
    </source>
</reference>
<accession>X1J383</accession>